<dbReference type="PROSITE" id="PS51186">
    <property type="entry name" value="GNAT"/>
    <property type="match status" value="1"/>
</dbReference>
<feature type="domain" description="N-acetyltransferase" evidence="3">
    <location>
        <begin position="3"/>
        <end position="162"/>
    </location>
</feature>
<organism evidence="4 5">
    <name type="scientific">Flavihumibacter petaseus NBRC 106054</name>
    <dbReference type="NCBI Taxonomy" id="1220578"/>
    <lineage>
        <taxon>Bacteria</taxon>
        <taxon>Pseudomonadati</taxon>
        <taxon>Bacteroidota</taxon>
        <taxon>Chitinophagia</taxon>
        <taxon>Chitinophagales</taxon>
        <taxon>Chitinophagaceae</taxon>
        <taxon>Flavihumibacter</taxon>
    </lineage>
</organism>
<evidence type="ECO:0000259" key="3">
    <source>
        <dbReference type="PROSITE" id="PS51186"/>
    </source>
</evidence>
<comment type="caution">
    <text evidence="4">The sequence shown here is derived from an EMBL/GenBank/DDBJ whole genome shotgun (WGS) entry which is preliminary data.</text>
</comment>
<accession>A0A0E9N0B1</accession>
<evidence type="ECO:0000313" key="4">
    <source>
        <dbReference type="EMBL" id="GAO43289.1"/>
    </source>
</evidence>
<dbReference type="OrthoDB" id="5419426at2"/>
<gene>
    <name evidence="4" type="ORF">FPE01S_02_03940</name>
</gene>
<dbReference type="SUPFAM" id="SSF55729">
    <property type="entry name" value="Acyl-CoA N-acyltransferases (Nat)"/>
    <property type="match status" value="1"/>
</dbReference>
<evidence type="ECO:0000256" key="2">
    <source>
        <dbReference type="ARBA" id="ARBA00023315"/>
    </source>
</evidence>
<dbReference type="EMBL" id="BBWV01000002">
    <property type="protein sequence ID" value="GAO43289.1"/>
    <property type="molecule type" value="Genomic_DNA"/>
</dbReference>
<proteinExistence type="predicted"/>
<evidence type="ECO:0000313" key="5">
    <source>
        <dbReference type="Proteomes" id="UP000033121"/>
    </source>
</evidence>
<keyword evidence="1 4" id="KW-0808">Transferase</keyword>
<protein>
    <submittedName>
        <fullName evidence="4">Putative acetyltransferase</fullName>
    </submittedName>
</protein>
<dbReference type="PANTHER" id="PTHR43877">
    <property type="entry name" value="AMINOALKYLPHOSPHONATE N-ACETYLTRANSFERASE-RELATED-RELATED"/>
    <property type="match status" value="1"/>
</dbReference>
<dbReference type="Gene3D" id="3.40.630.30">
    <property type="match status" value="1"/>
</dbReference>
<reference evidence="4 5" key="1">
    <citation type="submission" date="2015-04" db="EMBL/GenBank/DDBJ databases">
        <title>Whole genome shotgun sequence of Flavihumibacter petaseus NBRC 106054.</title>
        <authorList>
            <person name="Miyazawa S."/>
            <person name="Hosoyama A."/>
            <person name="Hashimoto M."/>
            <person name="Noguchi M."/>
            <person name="Tsuchikane K."/>
            <person name="Ohji S."/>
            <person name="Yamazoe A."/>
            <person name="Ichikawa N."/>
            <person name="Kimura A."/>
            <person name="Fujita N."/>
        </authorList>
    </citation>
    <scope>NUCLEOTIDE SEQUENCE [LARGE SCALE GENOMIC DNA]</scope>
    <source>
        <strain evidence="4 5">NBRC 106054</strain>
    </source>
</reference>
<dbReference type="RefSeq" id="WP_046369191.1">
    <property type="nucleotide sequence ID" value="NZ_BBWV01000002.1"/>
</dbReference>
<dbReference type="GO" id="GO:0016747">
    <property type="term" value="F:acyltransferase activity, transferring groups other than amino-acyl groups"/>
    <property type="evidence" value="ECO:0007669"/>
    <property type="project" value="InterPro"/>
</dbReference>
<dbReference type="Proteomes" id="UP000033121">
    <property type="component" value="Unassembled WGS sequence"/>
</dbReference>
<name>A0A0E9N0B1_9BACT</name>
<dbReference type="STRING" id="1220578.FPE01S_02_03940"/>
<dbReference type="InterPro" id="IPR000182">
    <property type="entry name" value="GNAT_dom"/>
</dbReference>
<dbReference type="InterPro" id="IPR016181">
    <property type="entry name" value="Acyl_CoA_acyltransferase"/>
</dbReference>
<sequence length="170" mass="18664">MSLRVRPILPEDNAVLAGIIRAALAEFGADKPGTVYFDPTTDHLFELFRQPRSAYFVAEEPDGRLLGGAGIFPTESLPEGCCELVKMYLTPAARGKGTGGTLVTHCLKEASMLGYREVYLETMPELKKALSMYEKFGFRYLKAPMGNSGHFGCGLWMLKNLDDQEASSTS</sequence>
<dbReference type="Pfam" id="PF00583">
    <property type="entry name" value="Acetyltransf_1"/>
    <property type="match status" value="1"/>
</dbReference>
<keyword evidence="5" id="KW-1185">Reference proteome</keyword>
<dbReference type="AlphaFoldDB" id="A0A0E9N0B1"/>
<dbReference type="CDD" id="cd04301">
    <property type="entry name" value="NAT_SF"/>
    <property type="match status" value="1"/>
</dbReference>
<evidence type="ECO:0000256" key="1">
    <source>
        <dbReference type="ARBA" id="ARBA00022679"/>
    </source>
</evidence>
<keyword evidence="2" id="KW-0012">Acyltransferase</keyword>
<dbReference type="InterPro" id="IPR050832">
    <property type="entry name" value="Bact_Acetyltransf"/>
</dbReference>